<gene>
    <name evidence="1" type="ORF">B1B_15218</name>
</gene>
<comment type="caution">
    <text evidence="1">The sequence shown here is derived from an EMBL/GenBank/DDBJ whole genome shotgun (WGS) entry which is preliminary data.</text>
</comment>
<organism evidence="1">
    <name type="scientific">mine drainage metagenome</name>
    <dbReference type="NCBI Taxonomy" id="410659"/>
    <lineage>
        <taxon>unclassified sequences</taxon>
        <taxon>metagenomes</taxon>
        <taxon>ecological metagenomes</taxon>
    </lineage>
</organism>
<protein>
    <submittedName>
        <fullName evidence="1">Uncharacterized protein</fullName>
    </submittedName>
</protein>
<dbReference type="EMBL" id="AUZY01010116">
    <property type="protein sequence ID" value="EQD39804.1"/>
    <property type="molecule type" value="Genomic_DNA"/>
</dbReference>
<accession>T1AFJ1</accession>
<sequence>MLVDAGLVRESVVADDGLVARDLETDGAAQRARRRVQARAVDAGVQRVAIGARAQRHHHFLKRGVAGALADAVEGAFDLARAGS</sequence>
<proteinExistence type="predicted"/>
<reference evidence="1" key="1">
    <citation type="submission" date="2013-08" db="EMBL/GenBank/DDBJ databases">
        <authorList>
            <person name="Mendez C."/>
            <person name="Richter M."/>
            <person name="Ferrer M."/>
            <person name="Sanchez J."/>
        </authorList>
    </citation>
    <scope>NUCLEOTIDE SEQUENCE</scope>
</reference>
<reference evidence="1" key="2">
    <citation type="journal article" date="2014" name="ISME J.">
        <title>Microbial stratification in low pH oxic and suboxic macroscopic growths along an acid mine drainage.</title>
        <authorList>
            <person name="Mendez-Garcia C."/>
            <person name="Mesa V."/>
            <person name="Sprenger R.R."/>
            <person name="Richter M."/>
            <person name="Diez M.S."/>
            <person name="Solano J."/>
            <person name="Bargiela R."/>
            <person name="Golyshina O.V."/>
            <person name="Manteca A."/>
            <person name="Ramos J.L."/>
            <person name="Gallego J.R."/>
            <person name="Llorente I."/>
            <person name="Martins Dos Santos V.A."/>
            <person name="Jensen O.N."/>
            <person name="Pelaez A.I."/>
            <person name="Sanchez J."/>
            <person name="Ferrer M."/>
        </authorList>
    </citation>
    <scope>NUCLEOTIDE SEQUENCE</scope>
</reference>
<feature type="non-terminal residue" evidence="1">
    <location>
        <position position="84"/>
    </location>
</feature>
<name>T1AFJ1_9ZZZZ</name>
<evidence type="ECO:0000313" key="1">
    <source>
        <dbReference type="EMBL" id="EQD39804.1"/>
    </source>
</evidence>
<dbReference type="AlphaFoldDB" id="T1AFJ1"/>